<feature type="region of interest" description="Disordered" evidence="7">
    <location>
        <begin position="758"/>
        <end position="778"/>
    </location>
</feature>
<feature type="transmembrane region" description="Helical" evidence="8">
    <location>
        <begin position="482"/>
        <end position="503"/>
    </location>
</feature>
<keyword evidence="4 8" id="KW-1133">Transmembrane helix</keyword>
<feature type="transmembrane region" description="Helical" evidence="8">
    <location>
        <begin position="324"/>
        <end position="353"/>
    </location>
</feature>
<proteinExistence type="inferred from homology"/>
<evidence type="ECO:0000256" key="5">
    <source>
        <dbReference type="ARBA" id="ARBA00023136"/>
    </source>
</evidence>
<feature type="transmembrane region" description="Helical" evidence="8">
    <location>
        <begin position="857"/>
        <end position="885"/>
    </location>
</feature>
<accession>A0ABY9RXZ4</accession>
<sequence>MPRKPARTVAPWVRTRLRTAPGAALAYGLLVLVTAFLTAAVPRAVDAYETEGLWHAVAAAEPRDSALTLSTTVPASLKPEQQRLAFEPVRLRALHERLLPLLPAPLRADPGQSVYGARATKRLAAPEEWLPRPDGVDPEFFLDAPSGLAEHSRLTAGRMPRTTADGGMEAAVTTTTAATLRLKPGAVLHLPGTDGTPEPITVTGVVEPRDATAPYWATDPGLHTPTTEVTKGTEPRTFWVGTLLLAPESAPGMLDALTEPELYWRYAPDVRHLTAEDTDRLSAAVTSASDGPGAVAIREVLGPGGTFATDLDRILAGYAGTRSAIAAVVAVAVFGIGAVAVVVLAMTGGLLVARRHHELALMRSRGASLPGIGVRVLGETATVAVPAAALGLLLALPLTGGAGSRPLPACLGAATVAAVAALMPPLRAVFLHRRPQLHGARDDLVTAKPSARRTIVELTFLALAAAAVVALRRRGTDDSGDYLVSAAPVLVGLIAAFVLVRLYPLPLRWAARPARRLRGAVGFLALARAGRSAASGALPLLALLVALTTAAFGGAVLSGVSDARDRAAYRQTGADAQVAGDPAPTPLPPGVAEKVRGVAGVGEVSPVQVEFGVGVPSGQGTADRGMTVPLLGVEPASYARLAARTGFGAFPAELLKSTGTGGPEHVGNTSRVLPVIASPRVAERIGDKPGEITAAAGRFHVKVVAVRATTPALPDADFLIVNGDDLTNRAATALFVTGGPDGSLDGRGLRAAVAGRTDGAGAGSAAKGTAAGGKSEGAGKAGAAKIRVALREEARAGYADSPMQTGAEGIYQAAIGAGAGFAVLAVLLSLLQSAPERTALLSRLRTMGVTRRQGRRLLALEALPQALLAAGGGALVGWATIALLAPGVDLLRLALGVAPDELSALGSSLRADVWSLGVPAAGVVVLTGAVAGVQAWWVARRGSVKELRAGDAR</sequence>
<dbReference type="PANTHER" id="PTHR30572">
    <property type="entry name" value="MEMBRANE COMPONENT OF TRANSPORTER-RELATED"/>
    <property type="match status" value="1"/>
</dbReference>
<evidence type="ECO:0000256" key="8">
    <source>
        <dbReference type="SAM" id="Phobius"/>
    </source>
</evidence>
<evidence type="ECO:0000256" key="4">
    <source>
        <dbReference type="ARBA" id="ARBA00022989"/>
    </source>
</evidence>
<comment type="similarity">
    <text evidence="6">Belongs to the ABC-4 integral membrane protein family.</text>
</comment>
<reference evidence="10 11" key="1">
    <citation type="submission" date="2023-09" db="EMBL/GenBank/DDBJ databases">
        <title>Complete genome of Streptomyces roseicoloratus T14.</title>
        <authorList>
            <person name="Bashizi T."/>
            <person name="Kim M.-J."/>
            <person name="Lee G."/>
            <person name="Tagele S.B."/>
            <person name="Shin J.-H."/>
        </authorList>
    </citation>
    <scope>NUCLEOTIDE SEQUENCE [LARGE SCALE GENOMIC DNA]</scope>
    <source>
        <strain evidence="10 11">T14</strain>
    </source>
</reference>
<evidence type="ECO:0000256" key="6">
    <source>
        <dbReference type="ARBA" id="ARBA00038076"/>
    </source>
</evidence>
<feature type="transmembrane region" description="Helical" evidence="8">
    <location>
        <begin position="538"/>
        <end position="560"/>
    </location>
</feature>
<feature type="transmembrane region" description="Helical" evidence="8">
    <location>
        <begin position="20"/>
        <end position="41"/>
    </location>
</feature>
<comment type="subcellular location">
    <subcellularLocation>
        <location evidence="1">Cell membrane</location>
        <topology evidence="1">Multi-pass membrane protein</topology>
    </subcellularLocation>
</comment>
<dbReference type="Pfam" id="PF02687">
    <property type="entry name" value="FtsX"/>
    <property type="match status" value="2"/>
</dbReference>
<evidence type="ECO:0000256" key="2">
    <source>
        <dbReference type="ARBA" id="ARBA00022475"/>
    </source>
</evidence>
<keyword evidence="2" id="KW-1003">Cell membrane</keyword>
<evidence type="ECO:0000256" key="7">
    <source>
        <dbReference type="SAM" id="MobiDB-lite"/>
    </source>
</evidence>
<feature type="transmembrane region" description="Helical" evidence="8">
    <location>
        <begin position="810"/>
        <end position="831"/>
    </location>
</feature>
<feature type="domain" description="ABC3 transporter permease C-terminal" evidence="9">
    <location>
        <begin position="331"/>
        <end position="398"/>
    </location>
</feature>
<evidence type="ECO:0000256" key="1">
    <source>
        <dbReference type="ARBA" id="ARBA00004651"/>
    </source>
</evidence>
<dbReference type="EMBL" id="CP133762">
    <property type="protein sequence ID" value="WMX47049.1"/>
    <property type="molecule type" value="Genomic_DNA"/>
</dbReference>
<keyword evidence="11" id="KW-1185">Reference proteome</keyword>
<dbReference type="InterPro" id="IPR050250">
    <property type="entry name" value="Macrolide_Exporter_MacB"/>
</dbReference>
<dbReference type="Proteomes" id="UP001250858">
    <property type="component" value="Chromosome"/>
</dbReference>
<gene>
    <name evidence="10" type="ORF">RGF97_22565</name>
</gene>
<feature type="domain" description="ABC3 transporter permease C-terminal" evidence="9">
    <location>
        <begin position="819"/>
        <end position="899"/>
    </location>
</feature>
<keyword evidence="3 8" id="KW-0812">Transmembrane</keyword>
<evidence type="ECO:0000259" key="9">
    <source>
        <dbReference type="Pfam" id="PF02687"/>
    </source>
</evidence>
<feature type="transmembrane region" description="Helical" evidence="8">
    <location>
        <begin position="406"/>
        <end position="430"/>
    </location>
</feature>
<protein>
    <submittedName>
        <fullName evidence="10">ABC transporter permease</fullName>
    </submittedName>
</protein>
<evidence type="ECO:0000313" key="11">
    <source>
        <dbReference type="Proteomes" id="UP001250858"/>
    </source>
</evidence>
<evidence type="ECO:0000313" key="10">
    <source>
        <dbReference type="EMBL" id="WMX47049.1"/>
    </source>
</evidence>
<organism evidence="10 11">
    <name type="scientific">Streptomyces roseicoloratus</name>
    <dbReference type="NCBI Taxonomy" id="2508722"/>
    <lineage>
        <taxon>Bacteria</taxon>
        <taxon>Bacillati</taxon>
        <taxon>Actinomycetota</taxon>
        <taxon>Actinomycetes</taxon>
        <taxon>Kitasatosporales</taxon>
        <taxon>Streptomycetaceae</taxon>
        <taxon>Streptomyces</taxon>
    </lineage>
</organism>
<dbReference type="RefSeq" id="WP_309549285.1">
    <property type="nucleotide sequence ID" value="NZ_CP133762.1"/>
</dbReference>
<keyword evidence="5 8" id="KW-0472">Membrane</keyword>
<dbReference type="PANTHER" id="PTHR30572:SF4">
    <property type="entry name" value="ABC TRANSPORTER PERMEASE YTRF"/>
    <property type="match status" value="1"/>
</dbReference>
<dbReference type="InterPro" id="IPR003838">
    <property type="entry name" value="ABC3_permease_C"/>
</dbReference>
<evidence type="ECO:0000256" key="3">
    <source>
        <dbReference type="ARBA" id="ARBA00022692"/>
    </source>
</evidence>
<feature type="transmembrane region" description="Helical" evidence="8">
    <location>
        <begin position="451"/>
        <end position="470"/>
    </location>
</feature>
<name>A0ABY9RXZ4_9ACTN</name>
<feature type="transmembrane region" description="Helical" evidence="8">
    <location>
        <begin position="913"/>
        <end position="938"/>
    </location>
</feature>
<feature type="transmembrane region" description="Helical" evidence="8">
    <location>
        <begin position="374"/>
        <end position="394"/>
    </location>
</feature>